<evidence type="ECO:0000256" key="3">
    <source>
        <dbReference type="ARBA" id="ARBA00022692"/>
    </source>
</evidence>
<dbReference type="EMBL" id="JAXQNO010000009">
    <property type="protein sequence ID" value="KAK4790816.1"/>
    <property type="molecule type" value="Genomic_DNA"/>
</dbReference>
<evidence type="ECO:0000256" key="4">
    <source>
        <dbReference type="ARBA" id="ARBA00022729"/>
    </source>
</evidence>
<dbReference type="GO" id="GO:0016020">
    <property type="term" value="C:membrane"/>
    <property type="evidence" value="ECO:0007669"/>
    <property type="project" value="UniProtKB-SubCell"/>
</dbReference>
<dbReference type="PANTHER" id="PTHR45631:SF202">
    <property type="entry name" value="SENESCENCE-INDUCED RECEPTOR-LIKE SERINE_THREONINE-PROTEIN KINASE"/>
    <property type="match status" value="1"/>
</dbReference>
<keyword evidence="2" id="KW-0433">Leucine-rich repeat</keyword>
<feature type="domain" description="Malectin-like" evidence="10">
    <location>
        <begin position="45"/>
        <end position="374"/>
    </location>
</feature>
<dbReference type="Pfam" id="PF12819">
    <property type="entry name" value="Malectin_like"/>
    <property type="match status" value="1"/>
</dbReference>
<evidence type="ECO:0000256" key="2">
    <source>
        <dbReference type="ARBA" id="ARBA00022614"/>
    </source>
</evidence>
<dbReference type="Pfam" id="PF00560">
    <property type="entry name" value="LRR_1"/>
    <property type="match status" value="1"/>
</dbReference>
<evidence type="ECO:0000256" key="7">
    <source>
        <dbReference type="ARBA" id="ARBA00023136"/>
    </source>
</evidence>
<name>A0AAN7R831_TRANT</name>
<evidence type="ECO:0000256" key="8">
    <source>
        <dbReference type="ARBA" id="ARBA00023170"/>
    </source>
</evidence>
<evidence type="ECO:0000313" key="12">
    <source>
        <dbReference type="Proteomes" id="UP001346149"/>
    </source>
</evidence>
<dbReference type="Gene3D" id="2.60.120.430">
    <property type="entry name" value="Galactose-binding lectin"/>
    <property type="match status" value="1"/>
</dbReference>
<dbReference type="AlphaFoldDB" id="A0AAN7R831"/>
<keyword evidence="12" id="KW-1185">Reference proteome</keyword>
<gene>
    <name evidence="11" type="ORF">SAY86_031229</name>
</gene>
<sequence>MLQKRYLKKPPMDRAMLVFFAVLFGASSIVIPIQGQLDQSGFLSIDCGLPANTNYTYGATGISYVSDSTFIDTGVTKPISASYNVPSLGLQFRYVRSFPTDSGAKNCYTFRLTKGKKHLIRARFMYGNYDSKNQLPEFGLYLGVTLWDTVEIVDASKVVDKEIIHVASSNSIDLCIMDTGFGTPFISVIELRILSNYNLYESTISGSMVTYLRYDIGSQSTDIVRYRDDAYDRLWYPVGNSPSWKTISTTSSIGVTTGQNSYVVPSKTMQTAVTPTDPSQPLNFSLPQVDPNTGFKFYLHFSEIEQLQSNESRIFNITLNGDVWYGNLGPRYLGLTTIGSTGQSISQGYYNFSLVKVNNSTRPPLLNAIEAYTVVDILESQTAQDDAGSMRSIKSTYGLKNKNWQGDPCAPETYRWDGINCNYDNPNSSRIISLNLSSSGLTGQITPYIGDLKSLGTLDLSYNNLTGGVPDFLAQLPSLKVLLDGNPYLCSSTSCQNGSSSNGQKHANNLGVAIGASLGSLLVIIVAGFVLFFYLKVRPTKQQSQSQSFWTFGSSVRKFFF</sequence>
<dbReference type="InterPro" id="IPR032675">
    <property type="entry name" value="LRR_dom_sf"/>
</dbReference>
<evidence type="ECO:0000256" key="9">
    <source>
        <dbReference type="SAM" id="Phobius"/>
    </source>
</evidence>
<evidence type="ECO:0000256" key="5">
    <source>
        <dbReference type="ARBA" id="ARBA00022737"/>
    </source>
</evidence>
<evidence type="ECO:0000256" key="1">
    <source>
        <dbReference type="ARBA" id="ARBA00004167"/>
    </source>
</evidence>
<proteinExistence type="predicted"/>
<dbReference type="PANTHER" id="PTHR45631">
    <property type="entry name" value="OS07G0107800 PROTEIN-RELATED"/>
    <property type="match status" value="1"/>
</dbReference>
<keyword evidence="7 9" id="KW-0472">Membrane</keyword>
<keyword evidence="5" id="KW-0677">Repeat</keyword>
<dbReference type="Gene3D" id="3.80.10.10">
    <property type="entry name" value="Ribonuclease Inhibitor"/>
    <property type="match status" value="1"/>
</dbReference>
<dbReference type="InterPro" id="IPR024788">
    <property type="entry name" value="Malectin-like_Carb-bd_dom"/>
</dbReference>
<organism evidence="11 12">
    <name type="scientific">Trapa natans</name>
    <name type="common">Water chestnut</name>
    <dbReference type="NCBI Taxonomy" id="22666"/>
    <lineage>
        <taxon>Eukaryota</taxon>
        <taxon>Viridiplantae</taxon>
        <taxon>Streptophyta</taxon>
        <taxon>Embryophyta</taxon>
        <taxon>Tracheophyta</taxon>
        <taxon>Spermatophyta</taxon>
        <taxon>Magnoliopsida</taxon>
        <taxon>eudicotyledons</taxon>
        <taxon>Gunneridae</taxon>
        <taxon>Pentapetalae</taxon>
        <taxon>rosids</taxon>
        <taxon>malvids</taxon>
        <taxon>Myrtales</taxon>
        <taxon>Lythraceae</taxon>
        <taxon>Trapa</taxon>
    </lineage>
</organism>
<dbReference type="Proteomes" id="UP001346149">
    <property type="component" value="Unassembled WGS sequence"/>
</dbReference>
<evidence type="ECO:0000256" key="6">
    <source>
        <dbReference type="ARBA" id="ARBA00022989"/>
    </source>
</evidence>
<dbReference type="FunFam" id="3.80.10.10:FF:000129">
    <property type="entry name" value="Leucine-rich repeat receptor-like kinase"/>
    <property type="match status" value="1"/>
</dbReference>
<keyword evidence="8" id="KW-0675">Receptor</keyword>
<keyword evidence="4" id="KW-0732">Signal</keyword>
<feature type="transmembrane region" description="Helical" evidence="9">
    <location>
        <begin position="510"/>
        <end position="535"/>
    </location>
</feature>
<comment type="caution">
    <text evidence="11">The sequence shown here is derived from an EMBL/GenBank/DDBJ whole genome shotgun (WGS) entry which is preliminary data.</text>
</comment>
<dbReference type="SUPFAM" id="SSF52058">
    <property type="entry name" value="L domain-like"/>
    <property type="match status" value="1"/>
</dbReference>
<evidence type="ECO:0000313" key="11">
    <source>
        <dbReference type="EMBL" id="KAK4790816.1"/>
    </source>
</evidence>
<evidence type="ECO:0000259" key="10">
    <source>
        <dbReference type="Pfam" id="PF12819"/>
    </source>
</evidence>
<accession>A0AAN7R831</accession>
<protein>
    <recommendedName>
        <fullName evidence="10">Malectin-like domain-containing protein</fullName>
    </recommendedName>
</protein>
<dbReference type="InterPro" id="IPR001611">
    <property type="entry name" value="Leu-rich_rpt"/>
</dbReference>
<keyword evidence="6 9" id="KW-1133">Transmembrane helix</keyword>
<comment type="subcellular location">
    <subcellularLocation>
        <location evidence="1">Membrane</location>
        <topology evidence="1">Single-pass membrane protein</topology>
    </subcellularLocation>
</comment>
<reference evidence="11 12" key="1">
    <citation type="journal article" date="2023" name="Hortic Res">
        <title>Pangenome of water caltrop reveals structural variations and asymmetric subgenome divergence after allopolyploidization.</title>
        <authorList>
            <person name="Zhang X."/>
            <person name="Chen Y."/>
            <person name="Wang L."/>
            <person name="Yuan Y."/>
            <person name="Fang M."/>
            <person name="Shi L."/>
            <person name="Lu R."/>
            <person name="Comes H.P."/>
            <person name="Ma Y."/>
            <person name="Chen Y."/>
            <person name="Huang G."/>
            <person name="Zhou Y."/>
            <person name="Zheng Z."/>
            <person name="Qiu Y."/>
        </authorList>
    </citation>
    <scope>NUCLEOTIDE SEQUENCE [LARGE SCALE GENOMIC DNA]</scope>
    <source>
        <strain evidence="11">F231</strain>
    </source>
</reference>
<keyword evidence="3 9" id="KW-0812">Transmembrane</keyword>